<name>A0AAD5TL40_9FUNG</name>
<evidence type="ECO:0000313" key="3">
    <source>
        <dbReference type="Proteomes" id="UP001212152"/>
    </source>
</evidence>
<feature type="compositionally biased region" description="Polar residues" evidence="1">
    <location>
        <begin position="190"/>
        <end position="217"/>
    </location>
</feature>
<protein>
    <recommendedName>
        <fullName evidence="4">SET domain-containing protein</fullName>
    </recommendedName>
</protein>
<evidence type="ECO:0000256" key="1">
    <source>
        <dbReference type="SAM" id="MobiDB-lite"/>
    </source>
</evidence>
<feature type="region of interest" description="Disordered" evidence="1">
    <location>
        <begin position="190"/>
        <end position="237"/>
    </location>
</feature>
<keyword evidence="3" id="KW-1185">Reference proteome</keyword>
<dbReference type="Gene3D" id="2.170.270.10">
    <property type="entry name" value="SET domain"/>
    <property type="match status" value="1"/>
</dbReference>
<sequence length="662" mass="72154">MLMSSDVQIVQTSTYGRTAIAGRDIHAGEIVSSEVPLFTCAIESHPLAEKLNGRSRAHWLAKQSPRADEDEAMSGMVDGSLAVWVLELSRLPAETRDRILGGMALPTDWQLTIMDCPCVQASLHIAEVLKLGDYPECMAFTNTQLAEFALVAYVNAHAVGDADAPHSALLAFGSKIAHTCGKANVVYTSRGRSPSQPVTVSAGTAVPSPTNQSWADDNNSDSDETLSDPASVSDERQGRSALRGIYYATRDIRAGELLTSNYLPTSLLTRAARMRKLYSSRAFHCRCELCDDDNSNSSPSHGTNWNATNLARGFPCQNCSPYRHSGGPQEVGRWDLAPGANARDIRGVLYQFRRDPRRWGCDSCGYVVVEAGACLPGPEVELMVEDLVDVTEQKAAAGTLDVEELQERYEAVLTSLGPAHSATVRMLILNLTTISQAMVDTSLSYENIIRTIHHLRETAHEIFIFVHQRLLVRSPAHIIAEPFVTAAAKLARVAGNLIVERGGDRTATSVGVQVVAEALHLLEYVRAEVDETRTWAIKHYAMNAFDSVDLVSSKREKTLNQLLEIANARRQPAPHPAYPQNRNTSQTTLYLRLPLATAAHAGHPDRSAFRLAEPAYAVQRPDLRATFKVITTPADAQQRESERLLSFLPANLQGGGGSGGAR</sequence>
<evidence type="ECO:0000313" key="2">
    <source>
        <dbReference type="EMBL" id="KAJ3178451.1"/>
    </source>
</evidence>
<comment type="caution">
    <text evidence="2">The sequence shown here is derived from an EMBL/GenBank/DDBJ whole genome shotgun (WGS) entry which is preliminary data.</text>
</comment>
<reference evidence="2" key="1">
    <citation type="submission" date="2020-05" db="EMBL/GenBank/DDBJ databases">
        <title>Phylogenomic resolution of chytrid fungi.</title>
        <authorList>
            <person name="Stajich J.E."/>
            <person name="Amses K."/>
            <person name="Simmons R."/>
            <person name="Seto K."/>
            <person name="Myers J."/>
            <person name="Bonds A."/>
            <person name="Quandt C.A."/>
            <person name="Barry K."/>
            <person name="Liu P."/>
            <person name="Grigoriev I."/>
            <person name="Longcore J.E."/>
            <person name="James T.Y."/>
        </authorList>
    </citation>
    <scope>NUCLEOTIDE SEQUENCE</scope>
    <source>
        <strain evidence="2">JEL0379</strain>
    </source>
</reference>
<dbReference type="AlphaFoldDB" id="A0AAD5TL40"/>
<proteinExistence type="predicted"/>
<organism evidence="2 3">
    <name type="scientific">Geranomyces variabilis</name>
    <dbReference type="NCBI Taxonomy" id="109894"/>
    <lineage>
        <taxon>Eukaryota</taxon>
        <taxon>Fungi</taxon>
        <taxon>Fungi incertae sedis</taxon>
        <taxon>Chytridiomycota</taxon>
        <taxon>Chytridiomycota incertae sedis</taxon>
        <taxon>Chytridiomycetes</taxon>
        <taxon>Spizellomycetales</taxon>
        <taxon>Powellomycetaceae</taxon>
        <taxon>Geranomyces</taxon>
    </lineage>
</organism>
<evidence type="ECO:0008006" key="4">
    <source>
        <dbReference type="Google" id="ProtNLM"/>
    </source>
</evidence>
<dbReference type="SUPFAM" id="SSF82199">
    <property type="entry name" value="SET domain"/>
    <property type="match status" value="1"/>
</dbReference>
<dbReference type="EMBL" id="JADGJQ010000026">
    <property type="protein sequence ID" value="KAJ3178451.1"/>
    <property type="molecule type" value="Genomic_DNA"/>
</dbReference>
<dbReference type="InterPro" id="IPR046341">
    <property type="entry name" value="SET_dom_sf"/>
</dbReference>
<gene>
    <name evidence="2" type="ORF">HDU87_003525</name>
</gene>
<dbReference type="GO" id="GO:0005634">
    <property type="term" value="C:nucleus"/>
    <property type="evidence" value="ECO:0007669"/>
    <property type="project" value="TreeGrafter"/>
</dbReference>
<dbReference type="InterPro" id="IPR050869">
    <property type="entry name" value="H3K4_H4K5_MeTrfase"/>
</dbReference>
<dbReference type="PANTHER" id="PTHR12197">
    <property type="entry name" value="HISTONE-LYSINE N-METHYLTRANSFERASE SMYD"/>
    <property type="match status" value="1"/>
</dbReference>
<dbReference type="Proteomes" id="UP001212152">
    <property type="component" value="Unassembled WGS sequence"/>
</dbReference>
<dbReference type="PANTHER" id="PTHR12197:SF251">
    <property type="entry name" value="EG:BACR7C10.4 PROTEIN"/>
    <property type="match status" value="1"/>
</dbReference>
<accession>A0AAD5TL40</accession>